<dbReference type="RefSeq" id="XP_002735445.1">
    <property type="nucleotide sequence ID" value="XM_002735399.2"/>
</dbReference>
<dbReference type="GeneID" id="100372576"/>
<organism evidence="4 5">
    <name type="scientific">Saccoglossus kowalevskii</name>
    <name type="common">Acorn worm</name>
    <dbReference type="NCBI Taxonomy" id="10224"/>
    <lineage>
        <taxon>Eukaryota</taxon>
        <taxon>Metazoa</taxon>
        <taxon>Hemichordata</taxon>
        <taxon>Enteropneusta</taxon>
        <taxon>Harrimaniidae</taxon>
        <taxon>Saccoglossus</taxon>
    </lineage>
</organism>
<proteinExistence type="predicted"/>
<feature type="signal peptide" evidence="3">
    <location>
        <begin position="1"/>
        <end position="22"/>
    </location>
</feature>
<keyword evidence="4" id="KW-1185">Reference proteome</keyword>
<keyword evidence="3" id="KW-0732">Signal</keyword>
<dbReference type="SMART" id="SM00192">
    <property type="entry name" value="LDLa"/>
    <property type="match status" value="1"/>
</dbReference>
<dbReference type="Pfam" id="PF00057">
    <property type="entry name" value="Ldl_recept_a"/>
    <property type="match status" value="1"/>
</dbReference>
<evidence type="ECO:0000313" key="5">
    <source>
        <dbReference type="RefSeq" id="XP_002735445.1"/>
    </source>
</evidence>
<protein>
    <submittedName>
        <fullName evidence="5">Very low-density lipoprotein receptor-like</fullName>
    </submittedName>
</protein>
<feature type="disulfide bond" evidence="2">
    <location>
        <begin position="44"/>
        <end position="59"/>
    </location>
</feature>
<reference evidence="5" key="1">
    <citation type="submission" date="2025-08" db="UniProtKB">
        <authorList>
            <consortium name="RefSeq"/>
        </authorList>
    </citation>
    <scope>IDENTIFICATION</scope>
    <source>
        <tissue evidence="5">Testes</tissue>
    </source>
</reference>
<evidence type="ECO:0000256" key="1">
    <source>
        <dbReference type="ARBA" id="ARBA00023157"/>
    </source>
</evidence>
<dbReference type="Gene3D" id="4.10.400.10">
    <property type="entry name" value="Low-density Lipoprotein Receptor"/>
    <property type="match status" value="1"/>
</dbReference>
<dbReference type="PROSITE" id="PS01209">
    <property type="entry name" value="LDLRA_1"/>
    <property type="match status" value="1"/>
</dbReference>
<gene>
    <name evidence="5" type="primary">LOC100372576</name>
</gene>
<dbReference type="InterPro" id="IPR023415">
    <property type="entry name" value="LDLR_class-A_CS"/>
</dbReference>
<feature type="chain" id="PRO_5045588978" evidence="3">
    <location>
        <begin position="23"/>
        <end position="153"/>
    </location>
</feature>
<dbReference type="CDD" id="cd00112">
    <property type="entry name" value="LDLa"/>
    <property type="match status" value="1"/>
</dbReference>
<accession>A0ABM0GR32</accession>
<dbReference type="InterPro" id="IPR002172">
    <property type="entry name" value="LDrepeatLR_classA_rpt"/>
</dbReference>
<feature type="disulfide bond" evidence="2">
    <location>
        <begin position="32"/>
        <end position="50"/>
    </location>
</feature>
<dbReference type="Proteomes" id="UP000694865">
    <property type="component" value="Unplaced"/>
</dbReference>
<evidence type="ECO:0000256" key="3">
    <source>
        <dbReference type="SAM" id="SignalP"/>
    </source>
</evidence>
<keyword evidence="1 2" id="KW-1015">Disulfide bond</keyword>
<evidence type="ECO:0000313" key="4">
    <source>
        <dbReference type="Proteomes" id="UP000694865"/>
    </source>
</evidence>
<dbReference type="PROSITE" id="PS50068">
    <property type="entry name" value="LDLRA_2"/>
    <property type="match status" value="1"/>
</dbReference>
<dbReference type="SUPFAM" id="SSF57424">
    <property type="entry name" value="LDL receptor-like module"/>
    <property type="match status" value="1"/>
</dbReference>
<name>A0ABM0GR32_SACKO</name>
<comment type="caution">
    <text evidence="2">Lacks conserved residue(s) required for the propagation of feature annotation.</text>
</comment>
<dbReference type="InterPro" id="IPR036055">
    <property type="entry name" value="LDL_receptor-like_sf"/>
</dbReference>
<evidence type="ECO:0000256" key="2">
    <source>
        <dbReference type="PROSITE-ProRule" id="PRU00124"/>
    </source>
</evidence>
<sequence length="153" mass="17234">MNSKLCVVLLVLMSVLRSGASAQCNPRYEYECGDGTCIIRYWRCDGVHDCKDNSDETNCGQVCYDCSYKYDPDYPDYFGCMPDKYPNYCFKDEICSTEYTKTENGIIISLGCMNQLECSVNNSKNDDSCNKDDPGATETSCTFCCDSEYCNDA</sequence>